<dbReference type="Pfam" id="PF21987">
    <property type="entry name" value="YajR_YAM"/>
    <property type="match status" value="1"/>
</dbReference>
<dbReference type="EMBL" id="CP012621">
    <property type="protein sequence ID" value="ATG75269.1"/>
    <property type="molecule type" value="Genomic_DNA"/>
</dbReference>
<evidence type="ECO:0000256" key="2">
    <source>
        <dbReference type="ARBA" id="ARBA00022448"/>
    </source>
</evidence>
<dbReference type="PANTHER" id="PTHR23517">
    <property type="entry name" value="RESISTANCE PROTEIN MDTM, PUTATIVE-RELATED-RELATED"/>
    <property type="match status" value="1"/>
</dbReference>
<keyword evidence="3" id="KW-1003">Cell membrane</keyword>
<gene>
    <name evidence="7" type="ORF">AN401_16525</name>
</gene>
<accession>A0A231MVZ1</accession>
<organism evidence="7 8">
    <name type="scientific">Zobellella denitrificans</name>
    <dbReference type="NCBI Taxonomy" id="347534"/>
    <lineage>
        <taxon>Bacteria</taxon>
        <taxon>Pseudomonadati</taxon>
        <taxon>Pseudomonadota</taxon>
        <taxon>Gammaproteobacteria</taxon>
        <taxon>Aeromonadales</taxon>
        <taxon>Aeromonadaceae</taxon>
        <taxon>Zobellella</taxon>
    </lineage>
</organism>
<comment type="subcellular location">
    <subcellularLocation>
        <location evidence="1">Cell membrane</location>
        <topology evidence="1">Multi-pass membrane protein</topology>
    </subcellularLocation>
</comment>
<evidence type="ECO:0000256" key="5">
    <source>
        <dbReference type="ARBA" id="ARBA00022989"/>
    </source>
</evidence>
<protein>
    <submittedName>
        <fullName evidence="7">MFS transporter</fullName>
    </submittedName>
</protein>
<keyword evidence="2" id="KW-0813">Transport</keyword>
<evidence type="ECO:0000313" key="7">
    <source>
        <dbReference type="EMBL" id="ATG75269.1"/>
    </source>
</evidence>
<evidence type="ECO:0000256" key="3">
    <source>
        <dbReference type="ARBA" id="ARBA00022475"/>
    </source>
</evidence>
<dbReference type="Proteomes" id="UP000217763">
    <property type="component" value="Chromosome"/>
</dbReference>
<dbReference type="InterPro" id="IPR011701">
    <property type="entry name" value="MFS"/>
</dbReference>
<dbReference type="InterPro" id="IPR054152">
    <property type="entry name" value="YajR_YAM"/>
</dbReference>
<keyword evidence="8" id="KW-1185">Reference proteome</keyword>
<dbReference type="PROSITE" id="PS50850">
    <property type="entry name" value="MFS"/>
    <property type="match status" value="1"/>
</dbReference>
<dbReference type="OrthoDB" id="9764259at2"/>
<dbReference type="InterPro" id="IPR036259">
    <property type="entry name" value="MFS_trans_sf"/>
</dbReference>
<dbReference type="InterPro" id="IPR020846">
    <property type="entry name" value="MFS_dom"/>
</dbReference>
<sequence length="457" mass="49196">MSDEQGFSPEERRASFTLAGIFGMRMLGLFMIMPVFALYGQDLIGFSPLWVGLVIGAYGLTQALLQIPAGWLSDRIGRRPVIYAGLALFALGSVVAALSDSVYGVAIGRVLQGSGAIAGAILALAADITREEHRTKAMAIIGVCIGISFALAMVAGPLLAAWFGLPGVFWTTALLALLGMLMVHFLLPASASKGQIRDVTAAPELFGRLLKDKQLLRLDFGILLLHLTLTAVFVAFPLTLLDAGLAAERHWWLYLPTLLLSFLLIIPFLILGARRNLNKQLFQASILVMMVALVLMAVGQGQLWLLALAMLLYFTAFNFMEASLPAFLSMLAPAGAKGTAMGIYSTSQFFGAFLGGVLGGVLFQQLGGGGVFLLVAFSMAFWFWLAAGMVNVSQVRSHILPIGVNIENKDARELLLQRLMALPGVHEALIIPEEGAAYLKVDGKIFELDQARRLINL</sequence>
<dbReference type="InterPro" id="IPR050171">
    <property type="entry name" value="MFS_Transporters"/>
</dbReference>
<dbReference type="PROSITE" id="PS00216">
    <property type="entry name" value="SUGAR_TRANSPORT_1"/>
    <property type="match status" value="1"/>
</dbReference>
<dbReference type="Gene3D" id="3.30.70.100">
    <property type="match status" value="1"/>
</dbReference>
<dbReference type="KEGG" id="zdf:AN401_16525"/>
<evidence type="ECO:0000256" key="1">
    <source>
        <dbReference type="ARBA" id="ARBA00004651"/>
    </source>
</evidence>
<proteinExistence type="predicted"/>
<name>A0A231MVZ1_9GAMM</name>
<dbReference type="GO" id="GO:0022857">
    <property type="term" value="F:transmembrane transporter activity"/>
    <property type="evidence" value="ECO:0007669"/>
    <property type="project" value="InterPro"/>
</dbReference>
<dbReference type="GO" id="GO:0005886">
    <property type="term" value="C:plasma membrane"/>
    <property type="evidence" value="ECO:0007669"/>
    <property type="project" value="UniProtKB-SubCell"/>
</dbReference>
<dbReference type="AlphaFoldDB" id="A0A231MVZ1"/>
<dbReference type="RefSeq" id="WP_094040634.1">
    <property type="nucleotide sequence ID" value="NZ_CP012621.1"/>
</dbReference>
<evidence type="ECO:0000256" key="6">
    <source>
        <dbReference type="ARBA" id="ARBA00023136"/>
    </source>
</evidence>
<dbReference type="PANTHER" id="PTHR23517:SF2">
    <property type="entry name" value="MULTIDRUG RESISTANCE PROTEIN MDTH"/>
    <property type="match status" value="1"/>
</dbReference>
<reference evidence="8" key="1">
    <citation type="submission" date="2015-09" db="EMBL/GenBank/DDBJ databases">
        <authorList>
            <person name="Shao Z."/>
            <person name="Wang L."/>
        </authorList>
    </citation>
    <scope>NUCLEOTIDE SEQUENCE [LARGE SCALE GENOMIC DNA]</scope>
    <source>
        <strain evidence="8">F13-1</strain>
    </source>
</reference>
<keyword evidence="5" id="KW-1133">Transmembrane helix</keyword>
<evidence type="ECO:0000313" key="8">
    <source>
        <dbReference type="Proteomes" id="UP000217763"/>
    </source>
</evidence>
<dbReference type="InterPro" id="IPR005829">
    <property type="entry name" value="Sugar_transporter_CS"/>
</dbReference>
<dbReference type="SUPFAM" id="SSF103473">
    <property type="entry name" value="MFS general substrate transporter"/>
    <property type="match status" value="1"/>
</dbReference>
<dbReference type="CDD" id="cd17472">
    <property type="entry name" value="MFS_YajR_like"/>
    <property type="match status" value="1"/>
</dbReference>
<keyword evidence="4" id="KW-0812">Transmembrane</keyword>
<dbReference type="Pfam" id="PF07690">
    <property type="entry name" value="MFS_1"/>
    <property type="match status" value="1"/>
</dbReference>
<evidence type="ECO:0000256" key="4">
    <source>
        <dbReference type="ARBA" id="ARBA00022692"/>
    </source>
</evidence>
<dbReference type="Gene3D" id="1.20.1250.20">
    <property type="entry name" value="MFS general substrate transporter like domains"/>
    <property type="match status" value="1"/>
</dbReference>
<keyword evidence="6" id="KW-0472">Membrane</keyword>